<evidence type="ECO:0000313" key="2">
    <source>
        <dbReference type="EMBL" id="KAG6649611.1"/>
    </source>
</evidence>
<keyword evidence="3" id="KW-1185">Reference proteome</keyword>
<protein>
    <submittedName>
        <fullName evidence="2">Uncharacterized protein</fullName>
    </submittedName>
</protein>
<keyword evidence="1" id="KW-1133">Transmembrane helix</keyword>
<evidence type="ECO:0000313" key="3">
    <source>
        <dbReference type="Proteomes" id="UP000811609"/>
    </source>
</evidence>
<sequence length="48" mass="5327">MCMSASLVLLGNGSVVCRFSYLLYLLVSASLSLLNKGLFRMKWLLSAR</sequence>
<dbReference type="EMBL" id="CM031815">
    <property type="protein sequence ID" value="KAG6649611.1"/>
    <property type="molecule type" value="Genomic_DNA"/>
</dbReference>
<name>A0A8T1Q5C2_CARIL</name>
<dbReference type="Proteomes" id="UP000811609">
    <property type="component" value="Chromosome 7"/>
</dbReference>
<gene>
    <name evidence="2" type="ORF">CIPAW_07G223600</name>
</gene>
<keyword evidence="1" id="KW-0812">Transmembrane</keyword>
<feature type="transmembrane region" description="Helical" evidence="1">
    <location>
        <begin position="20"/>
        <end position="39"/>
    </location>
</feature>
<proteinExistence type="predicted"/>
<accession>A0A8T1Q5C2</accession>
<evidence type="ECO:0000256" key="1">
    <source>
        <dbReference type="SAM" id="Phobius"/>
    </source>
</evidence>
<dbReference type="AlphaFoldDB" id="A0A8T1Q5C2"/>
<comment type="caution">
    <text evidence="2">The sequence shown here is derived from an EMBL/GenBank/DDBJ whole genome shotgun (WGS) entry which is preliminary data.</text>
</comment>
<reference evidence="2" key="1">
    <citation type="submission" date="2020-12" db="EMBL/GenBank/DDBJ databases">
        <title>WGS assembly of Carya illinoinensis cv. Pawnee.</title>
        <authorList>
            <person name="Platts A."/>
            <person name="Shu S."/>
            <person name="Wright S."/>
            <person name="Barry K."/>
            <person name="Edger P."/>
            <person name="Pires J.C."/>
            <person name="Schmutz J."/>
        </authorList>
    </citation>
    <scope>NUCLEOTIDE SEQUENCE</scope>
    <source>
        <tissue evidence="2">Leaf</tissue>
    </source>
</reference>
<organism evidence="2 3">
    <name type="scientific">Carya illinoinensis</name>
    <name type="common">Pecan</name>
    <dbReference type="NCBI Taxonomy" id="32201"/>
    <lineage>
        <taxon>Eukaryota</taxon>
        <taxon>Viridiplantae</taxon>
        <taxon>Streptophyta</taxon>
        <taxon>Embryophyta</taxon>
        <taxon>Tracheophyta</taxon>
        <taxon>Spermatophyta</taxon>
        <taxon>Magnoliopsida</taxon>
        <taxon>eudicotyledons</taxon>
        <taxon>Gunneridae</taxon>
        <taxon>Pentapetalae</taxon>
        <taxon>rosids</taxon>
        <taxon>fabids</taxon>
        <taxon>Fagales</taxon>
        <taxon>Juglandaceae</taxon>
        <taxon>Carya</taxon>
    </lineage>
</organism>
<keyword evidence="1" id="KW-0472">Membrane</keyword>